<sequence>MGTTLNKLRNKRYDSVDVWFQGSDWKGKKRTLSLPIEHDQNIGSVYFHRGNSWERLHVRCGKRPAIAVWHTDPGSSLKIDGTIGTLKLDILPIDRNRCAFVGKIRVEKVESVPWVSPEGKKWWGRYASVRIGLREVGGEGRVTIDLAPCPSTPEIEEISPGGRYITVEPGGAQALVGDAEASGW</sequence>
<proteinExistence type="predicted"/>
<organism evidence="1">
    <name type="scientific">Chromera velia CCMP2878</name>
    <dbReference type="NCBI Taxonomy" id="1169474"/>
    <lineage>
        <taxon>Eukaryota</taxon>
        <taxon>Sar</taxon>
        <taxon>Alveolata</taxon>
        <taxon>Colpodellida</taxon>
        <taxon>Chromeraceae</taxon>
        <taxon>Chromera</taxon>
    </lineage>
</organism>
<reference evidence="1" key="1">
    <citation type="submission" date="2014-11" db="EMBL/GenBank/DDBJ databases">
        <authorList>
            <person name="Otto D Thomas"/>
            <person name="Naeem Raeece"/>
        </authorList>
    </citation>
    <scope>NUCLEOTIDE SEQUENCE</scope>
</reference>
<dbReference type="AlphaFoldDB" id="A0A0G4HW19"/>
<evidence type="ECO:0000313" key="1">
    <source>
        <dbReference type="EMBL" id="CEM48662.1"/>
    </source>
</evidence>
<dbReference type="VEuPathDB" id="CryptoDB:Cvel_32470"/>
<dbReference type="EMBL" id="CDMZ01004104">
    <property type="protein sequence ID" value="CEM48662.1"/>
    <property type="molecule type" value="Genomic_DNA"/>
</dbReference>
<accession>A0A0G4HW19</accession>
<name>A0A0G4HW19_9ALVE</name>
<protein>
    <submittedName>
        <fullName evidence="1">Uncharacterized protein</fullName>
    </submittedName>
</protein>
<gene>
    <name evidence="1" type="ORF">Cvel_32470</name>
</gene>